<sequence length="409" mass="46191">MAEKDTGSKQRRRGQGVPPGGGAGDGGPDDDLISRLPDEVLGCVITLLPTKNGARTQILSRRWRPLWRFAPLNLEAAPTRPPIRRFSLTCPGGRGLPHVVERLLQSPRLQDAQEFELEFYLTRELPPCVFRFSPALRVLYLSSWHMELPALTTPTLCFPSLKQLSLLDLIISESALHGVLSRCPVLETLSLDGISGARRVWISSLTLRSVGVSECGYCREARLIQCVRMIRIIQAPRLRTLAYDDHIPILQLGTMHFEKTLLVGPSDAMRSVKILGLLTAPDLGYVTGFLKCFPCVEKLYIVLDTWMIFKNDVKCSAPLECLDRHLKKVQIINYDEKRLDVNFIKFFVLNARVLESMKFVVRRDKCGTKWIARQHKKLQVNDRASEGVVFDFEADCSRLSQSKVDKHGQ</sequence>
<evidence type="ECO:0000313" key="4">
    <source>
        <dbReference type="EMBL" id="PAN10523.2"/>
    </source>
</evidence>
<dbReference type="SUPFAM" id="SSF52047">
    <property type="entry name" value="RNI-like"/>
    <property type="match status" value="1"/>
</dbReference>
<dbReference type="InterPro" id="IPR036047">
    <property type="entry name" value="F-box-like_dom_sf"/>
</dbReference>
<reference evidence="4" key="1">
    <citation type="submission" date="2018-04" db="EMBL/GenBank/DDBJ databases">
        <title>WGS assembly of Panicum hallii.</title>
        <authorList>
            <person name="Lovell J."/>
            <person name="Jenkins J."/>
            <person name="Lowry D."/>
            <person name="Mamidi S."/>
            <person name="Sreedasyam A."/>
            <person name="Weng X."/>
            <person name="Barry K."/>
            <person name="Bonette J."/>
            <person name="Campitelli B."/>
            <person name="Daum C."/>
            <person name="Gordon S."/>
            <person name="Gould B."/>
            <person name="Lipzen A."/>
            <person name="Macqueen A."/>
            <person name="Palacio-Mejia J."/>
            <person name="Plott C."/>
            <person name="Shakirov E."/>
            <person name="Shu S."/>
            <person name="Yoshinaga Y."/>
            <person name="Zane M."/>
            <person name="Rokhsar D."/>
            <person name="Grimwood J."/>
            <person name="Schmutz J."/>
            <person name="Juenger T."/>
        </authorList>
    </citation>
    <scope>NUCLEOTIDE SEQUENCE [LARGE SCALE GENOMIC DNA]</scope>
    <source>
        <strain evidence="4">FIL2</strain>
    </source>
</reference>
<gene>
    <name evidence="4" type="ORF">PAHAL_2G099500</name>
</gene>
<organism evidence="4">
    <name type="scientific">Panicum hallii</name>
    <dbReference type="NCBI Taxonomy" id="206008"/>
    <lineage>
        <taxon>Eukaryota</taxon>
        <taxon>Viridiplantae</taxon>
        <taxon>Streptophyta</taxon>
        <taxon>Embryophyta</taxon>
        <taxon>Tracheophyta</taxon>
        <taxon>Spermatophyta</taxon>
        <taxon>Magnoliopsida</taxon>
        <taxon>Liliopsida</taxon>
        <taxon>Poales</taxon>
        <taxon>Poaceae</taxon>
        <taxon>PACMAD clade</taxon>
        <taxon>Panicoideae</taxon>
        <taxon>Panicodae</taxon>
        <taxon>Paniceae</taxon>
        <taxon>Panicinae</taxon>
        <taxon>Panicum</taxon>
        <taxon>Panicum sect. Panicum</taxon>
    </lineage>
</organism>
<dbReference type="EMBL" id="CM008047">
    <property type="protein sequence ID" value="PAN10523.2"/>
    <property type="molecule type" value="Genomic_DNA"/>
</dbReference>
<dbReference type="Pfam" id="PF08387">
    <property type="entry name" value="FBD"/>
    <property type="match status" value="1"/>
</dbReference>
<feature type="compositionally biased region" description="Gly residues" evidence="1">
    <location>
        <begin position="17"/>
        <end position="26"/>
    </location>
</feature>
<name>A0A2S3GX80_9POAL</name>
<dbReference type="InterPro" id="IPR055302">
    <property type="entry name" value="F-box_dom-containing"/>
</dbReference>
<feature type="domain" description="FBD" evidence="2">
    <location>
        <begin position="318"/>
        <end position="359"/>
    </location>
</feature>
<dbReference type="PANTHER" id="PTHR32141">
    <property type="match status" value="1"/>
</dbReference>
<accession>A0A2S3GX80</accession>
<dbReference type="InterPro" id="IPR032675">
    <property type="entry name" value="LRR_dom_sf"/>
</dbReference>
<dbReference type="InterPro" id="IPR055411">
    <property type="entry name" value="LRR_FXL15/At3g58940/PEG3-like"/>
</dbReference>
<dbReference type="Gene3D" id="3.80.10.10">
    <property type="entry name" value="Ribonuclease Inhibitor"/>
    <property type="match status" value="1"/>
</dbReference>
<dbReference type="PANTHER" id="PTHR32141:SF34">
    <property type="entry name" value="OS12G0558366 PROTEIN"/>
    <property type="match status" value="1"/>
</dbReference>
<dbReference type="AlphaFoldDB" id="A0A2S3GX80"/>
<dbReference type="CDD" id="cd22160">
    <property type="entry name" value="F-box_AtFBL13-like"/>
    <property type="match status" value="1"/>
</dbReference>
<evidence type="ECO:0000256" key="1">
    <source>
        <dbReference type="SAM" id="MobiDB-lite"/>
    </source>
</evidence>
<evidence type="ECO:0000259" key="3">
    <source>
        <dbReference type="Pfam" id="PF24758"/>
    </source>
</evidence>
<dbReference type="InterPro" id="IPR053781">
    <property type="entry name" value="F-box_AtFBL13-like"/>
</dbReference>
<evidence type="ECO:0000259" key="2">
    <source>
        <dbReference type="Pfam" id="PF08387"/>
    </source>
</evidence>
<dbReference type="Proteomes" id="UP000243499">
    <property type="component" value="Chromosome 2"/>
</dbReference>
<dbReference type="Pfam" id="PF24758">
    <property type="entry name" value="LRR_At5g56370"/>
    <property type="match status" value="1"/>
</dbReference>
<dbReference type="SUPFAM" id="SSF81383">
    <property type="entry name" value="F-box domain"/>
    <property type="match status" value="1"/>
</dbReference>
<protein>
    <submittedName>
        <fullName evidence="4">Uncharacterized protein</fullName>
    </submittedName>
</protein>
<dbReference type="Gramene" id="PAN10523">
    <property type="protein sequence ID" value="PAN10523"/>
    <property type="gene ID" value="PAHAL_2G099500"/>
</dbReference>
<feature type="region of interest" description="Disordered" evidence="1">
    <location>
        <begin position="1"/>
        <end position="32"/>
    </location>
</feature>
<dbReference type="InterPro" id="IPR006566">
    <property type="entry name" value="FBD"/>
</dbReference>
<feature type="domain" description="F-box/LRR-repeat protein 15/At3g58940/PEG3-like LRR" evidence="3">
    <location>
        <begin position="100"/>
        <end position="301"/>
    </location>
</feature>
<proteinExistence type="predicted"/>